<dbReference type="EMBL" id="MFLP01000006">
    <property type="protein sequence ID" value="OGG71235.1"/>
    <property type="molecule type" value="Genomic_DNA"/>
</dbReference>
<evidence type="ECO:0000313" key="2">
    <source>
        <dbReference type="Proteomes" id="UP000176689"/>
    </source>
</evidence>
<dbReference type="Proteomes" id="UP000176689">
    <property type="component" value="Unassembled WGS sequence"/>
</dbReference>
<name>A0A1F6EC29_9BACT</name>
<dbReference type="AlphaFoldDB" id="A0A1F6EC29"/>
<accession>A0A1F6EC29</accession>
<proteinExistence type="predicted"/>
<comment type="caution">
    <text evidence="1">The sequence shown here is derived from an EMBL/GenBank/DDBJ whole genome shotgun (WGS) entry which is preliminary data.</text>
</comment>
<organism evidence="1 2">
    <name type="scientific">Candidatus Kaiserbacteria bacterium RIFCSPHIGHO2_12_FULL_53_13</name>
    <dbReference type="NCBI Taxonomy" id="1798502"/>
    <lineage>
        <taxon>Bacteria</taxon>
        <taxon>Candidatus Kaiseribacteriota</taxon>
    </lineage>
</organism>
<evidence type="ECO:0000313" key="1">
    <source>
        <dbReference type="EMBL" id="OGG71235.1"/>
    </source>
</evidence>
<protein>
    <submittedName>
        <fullName evidence="1">Uncharacterized protein</fullName>
    </submittedName>
</protein>
<gene>
    <name evidence="1" type="ORF">A3F27_00010</name>
</gene>
<reference evidence="1 2" key="1">
    <citation type="journal article" date="2016" name="Nat. Commun.">
        <title>Thousands of microbial genomes shed light on interconnected biogeochemical processes in an aquifer system.</title>
        <authorList>
            <person name="Anantharaman K."/>
            <person name="Brown C.T."/>
            <person name="Hug L.A."/>
            <person name="Sharon I."/>
            <person name="Castelle C.J."/>
            <person name="Probst A.J."/>
            <person name="Thomas B.C."/>
            <person name="Singh A."/>
            <person name="Wilkins M.J."/>
            <person name="Karaoz U."/>
            <person name="Brodie E.L."/>
            <person name="Williams K.H."/>
            <person name="Hubbard S.S."/>
            <person name="Banfield J.F."/>
        </authorList>
    </citation>
    <scope>NUCLEOTIDE SEQUENCE [LARGE SCALE GENOMIC DNA]</scope>
</reference>
<sequence>MRKRGLTLRKTLLFSALIIGAGAGVSVYKLTSTHQGAVVVSDKVREITYPVQYSDGHITENAIVSDPRFRNTATLEGARLLALANILSFVPRSAREDGPVQMEKGTWLWTPLLKITPEYRDSIISGAKHNGIRNIYLSIDSYLDIYTLPDGPKKDGTKKKFDDALEKFITQARKNGMTVDAEGGWRNWAEPGHEYKAFAVLEYAVGYNRTHAEKLRGFQYDVEPYLLESYKENKKSTLHRFVALMQASMAKLSDSDLALSVAIPEFYDGSQDGTPKYFYGFRYGYTLDHLLGVLDRRPGSKIIVMAYRNFAEGENGIIEISKNEIDEAARYRTKIVVAGETGDVLPSYITFHNTSRSHYDEQLGVVEKALAGEKSYGGMSTHYINTLLALK</sequence>